<gene>
    <name evidence="2" type="primary">BnaC03g15260D</name>
    <name evidence="2" type="ORF">GSBRNA2T00066503001</name>
</gene>
<keyword evidence="3" id="KW-1185">Reference proteome</keyword>
<name>A0A078HPK7_BRANA</name>
<dbReference type="AlphaFoldDB" id="A0A078HPK7"/>
<dbReference type="Gramene" id="CDY38723">
    <property type="protein sequence ID" value="CDY38723"/>
    <property type="gene ID" value="GSBRNA2T00066503001"/>
</dbReference>
<evidence type="ECO:0000313" key="3">
    <source>
        <dbReference type="Proteomes" id="UP000028999"/>
    </source>
</evidence>
<evidence type="ECO:0000259" key="1">
    <source>
        <dbReference type="SMART" id="SM00579"/>
    </source>
</evidence>
<dbReference type="Pfam" id="PF08387">
    <property type="entry name" value="FBD"/>
    <property type="match status" value="1"/>
</dbReference>
<dbReference type="PANTHER" id="PTHR31900">
    <property type="entry name" value="F-BOX/RNI SUPERFAMILY PROTEIN-RELATED"/>
    <property type="match status" value="1"/>
</dbReference>
<dbReference type="PaxDb" id="3708-A0A078HPK7"/>
<dbReference type="SMART" id="SM00579">
    <property type="entry name" value="FBD"/>
    <property type="match status" value="1"/>
</dbReference>
<accession>A0A078HPK7</accession>
<sequence>MKVEMILLMSHHGLMPQLSSLKKLSIQGHFSGSSLVIDAPRLGFLNIKANLFERFTITNTDTNVKLVIDPVLSFWDFDEANLYSNINRFCSFLSSISKVIRHMMLSGDTFKERDADFHQKQHLQYMDEIDISYVPECLLSSLEFVDFNVTLSRLVGEMNLARYILENSAILKKLTLRLHKNDCSAKKYDLVKKLLKIPRGSAKCEVVFDWNREQKIDEDNQPSQTLNIKPCAVVSHLCVFSTEGFVESK</sequence>
<proteinExistence type="predicted"/>
<dbReference type="OMA" id="MILLMSH"/>
<dbReference type="Proteomes" id="UP000028999">
    <property type="component" value="Unassembled WGS sequence"/>
</dbReference>
<protein>
    <submittedName>
        <fullName evidence="2">BnaC03g15260D protein</fullName>
    </submittedName>
</protein>
<dbReference type="PANTHER" id="PTHR31900:SF25">
    <property type="entry name" value="FBD DOMAIN-CONTAINING PROTEIN"/>
    <property type="match status" value="1"/>
</dbReference>
<dbReference type="EMBL" id="LK032431">
    <property type="protein sequence ID" value="CDY38723.1"/>
    <property type="molecule type" value="Genomic_DNA"/>
</dbReference>
<evidence type="ECO:0000313" key="2">
    <source>
        <dbReference type="EMBL" id="CDY38723.1"/>
    </source>
</evidence>
<feature type="domain" description="FBD" evidence="1">
    <location>
        <begin position="136"/>
        <end position="209"/>
    </location>
</feature>
<dbReference type="InterPro" id="IPR050232">
    <property type="entry name" value="FBL13/AtMIF1-like"/>
</dbReference>
<reference evidence="2 3" key="1">
    <citation type="journal article" date="2014" name="Science">
        <title>Plant genetics. Early allopolyploid evolution in the post-Neolithic Brassica napus oilseed genome.</title>
        <authorList>
            <person name="Chalhoub B."/>
            <person name="Denoeud F."/>
            <person name="Liu S."/>
            <person name="Parkin I.A."/>
            <person name="Tang H."/>
            <person name="Wang X."/>
            <person name="Chiquet J."/>
            <person name="Belcram H."/>
            <person name="Tong C."/>
            <person name="Samans B."/>
            <person name="Correa M."/>
            <person name="Da Silva C."/>
            <person name="Just J."/>
            <person name="Falentin C."/>
            <person name="Koh C.S."/>
            <person name="Le Clainche I."/>
            <person name="Bernard M."/>
            <person name="Bento P."/>
            <person name="Noel B."/>
            <person name="Labadie K."/>
            <person name="Alberti A."/>
            <person name="Charles M."/>
            <person name="Arnaud D."/>
            <person name="Guo H."/>
            <person name="Daviaud C."/>
            <person name="Alamery S."/>
            <person name="Jabbari K."/>
            <person name="Zhao M."/>
            <person name="Edger P.P."/>
            <person name="Chelaifa H."/>
            <person name="Tack D."/>
            <person name="Lassalle G."/>
            <person name="Mestiri I."/>
            <person name="Schnel N."/>
            <person name="Le Paslier M.C."/>
            <person name="Fan G."/>
            <person name="Renault V."/>
            <person name="Bayer P.E."/>
            <person name="Golicz A.A."/>
            <person name="Manoli S."/>
            <person name="Lee T.H."/>
            <person name="Thi V.H."/>
            <person name="Chalabi S."/>
            <person name="Hu Q."/>
            <person name="Fan C."/>
            <person name="Tollenaere R."/>
            <person name="Lu Y."/>
            <person name="Battail C."/>
            <person name="Shen J."/>
            <person name="Sidebottom C.H."/>
            <person name="Wang X."/>
            <person name="Canaguier A."/>
            <person name="Chauveau A."/>
            <person name="Berard A."/>
            <person name="Deniot G."/>
            <person name="Guan M."/>
            <person name="Liu Z."/>
            <person name="Sun F."/>
            <person name="Lim Y.P."/>
            <person name="Lyons E."/>
            <person name="Town C.D."/>
            <person name="Bancroft I."/>
            <person name="Wang X."/>
            <person name="Meng J."/>
            <person name="Ma J."/>
            <person name="Pires J.C."/>
            <person name="King G.J."/>
            <person name="Brunel D."/>
            <person name="Delourme R."/>
            <person name="Renard M."/>
            <person name="Aury J.M."/>
            <person name="Adams K.L."/>
            <person name="Batley J."/>
            <person name="Snowdon R.J."/>
            <person name="Tost J."/>
            <person name="Edwards D."/>
            <person name="Zhou Y."/>
            <person name="Hua W."/>
            <person name="Sharpe A.G."/>
            <person name="Paterson A.H."/>
            <person name="Guan C."/>
            <person name="Wincker P."/>
        </authorList>
    </citation>
    <scope>NUCLEOTIDE SEQUENCE [LARGE SCALE GENOMIC DNA]</scope>
    <source>
        <strain evidence="3">cv. Darmor-bzh</strain>
    </source>
</reference>
<organism evidence="2 3">
    <name type="scientific">Brassica napus</name>
    <name type="common">Rape</name>
    <dbReference type="NCBI Taxonomy" id="3708"/>
    <lineage>
        <taxon>Eukaryota</taxon>
        <taxon>Viridiplantae</taxon>
        <taxon>Streptophyta</taxon>
        <taxon>Embryophyta</taxon>
        <taxon>Tracheophyta</taxon>
        <taxon>Spermatophyta</taxon>
        <taxon>Magnoliopsida</taxon>
        <taxon>eudicotyledons</taxon>
        <taxon>Gunneridae</taxon>
        <taxon>Pentapetalae</taxon>
        <taxon>rosids</taxon>
        <taxon>malvids</taxon>
        <taxon>Brassicales</taxon>
        <taxon>Brassicaceae</taxon>
        <taxon>Brassiceae</taxon>
        <taxon>Brassica</taxon>
    </lineage>
</organism>
<dbReference type="InterPro" id="IPR006566">
    <property type="entry name" value="FBD"/>
</dbReference>